<keyword evidence="8" id="KW-0464">Manganese</keyword>
<accession>A0A2A4T1B6</accession>
<dbReference type="Pfam" id="PF01676">
    <property type="entry name" value="Metalloenzyme"/>
    <property type="match status" value="1"/>
</dbReference>
<evidence type="ECO:0000256" key="1">
    <source>
        <dbReference type="ARBA" id="ARBA00000370"/>
    </source>
</evidence>
<dbReference type="GO" id="GO:0005737">
    <property type="term" value="C:cytoplasm"/>
    <property type="evidence" value="ECO:0007669"/>
    <property type="project" value="InterPro"/>
</dbReference>
<keyword evidence="9" id="KW-0413">Isomerase</keyword>
<comment type="caution">
    <text evidence="12">The sequence shown here is derived from an EMBL/GenBank/DDBJ whole genome shotgun (WGS) entry which is preliminary data.</text>
</comment>
<protein>
    <recommendedName>
        <fullName evidence="5">phosphoglycerate mutase (2,3-diphosphoglycerate-independent)</fullName>
        <ecNumber evidence="5">5.4.2.12</ecNumber>
    </recommendedName>
</protein>
<dbReference type="AlphaFoldDB" id="A0A2A4T1B6"/>
<dbReference type="Pfam" id="PF06415">
    <property type="entry name" value="iPGM_N"/>
    <property type="match status" value="1"/>
</dbReference>
<dbReference type="Proteomes" id="UP000218113">
    <property type="component" value="Unassembled WGS sequence"/>
</dbReference>
<evidence type="ECO:0000259" key="11">
    <source>
        <dbReference type="Pfam" id="PF06415"/>
    </source>
</evidence>
<proteinExistence type="inferred from homology"/>
<gene>
    <name evidence="12" type="ORF">COB67_08505</name>
</gene>
<dbReference type="EC" id="5.4.2.12" evidence="5"/>
<feature type="domain" description="Metalloenzyme" evidence="10">
    <location>
        <begin position="102"/>
        <end position="302"/>
    </location>
</feature>
<dbReference type="InterPro" id="IPR005995">
    <property type="entry name" value="Pgm_bpd_ind"/>
</dbReference>
<evidence type="ECO:0000313" key="13">
    <source>
        <dbReference type="Proteomes" id="UP000218113"/>
    </source>
</evidence>
<dbReference type="PANTHER" id="PTHR31637:SF0">
    <property type="entry name" value="2,3-BISPHOSPHOGLYCERATE-INDEPENDENT PHOSPHOGLYCERATE MUTASE"/>
    <property type="match status" value="1"/>
</dbReference>
<dbReference type="InterPro" id="IPR017850">
    <property type="entry name" value="Alkaline_phosphatase_core_sf"/>
</dbReference>
<dbReference type="UniPathway" id="UPA00109">
    <property type="reaction ID" value="UER00186"/>
</dbReference>
<evidence type="ECO:0000256" key="5">
    <source>
        <dbReference type="ARBA" id="ARBA00012026"/>
    </source>
</evidence>
<organism evidence="12 13">
    <name type="scientific">SAR324 cluster bacterium</name>
    <dbReference type="NCBI Taxonomy" id="2024889"/>
    <lineage>
        <taxon>Bacteria</taxon>
        <taxon>Deltaproteobacteria</taxon>
        <taxon>SAR324 cluster</taxon>
    </lineage>
</organism>
<keyword evidence="7" id="KW-0324">Glycolysis</keyword>
<dbReference type="GO" id="GO:0006007">
    <property type="term" value="P:glucose catabolic process"/>
    <property type="evidence" value="ECO:0007669"/>
    <property type="project" value="InterPro"/>
</dbReference>
<comment type="catalytic activity">
    <reaction evidence="1">
        <text>(2R)-2-phosphoglycerate = (2R)-3-phosphoglycerate</text>
        <dbReference type="Rhea" id="RHEA:15901"/>
        <dbReference type="ChEBI" id="CHEBI:58272"/>
        <dbReference type="ChEBI" id="CHEBI:58289"/>
        <dbReference type="EC" id="5.4.2.12"/>
    </reaction>
</comment>
<name>A0A2A4T1B6_9DELT</name>
<dbReference type="InterPro" id="IPR006124">
    <property type="entry name" value="Metalloenzyme"/>
</dbReference>
<evidence type="ECO:0000256" key="8">
    <source>
        <dbReference type="ARBA" id="ARBA00023211"/>
    </source>
</evidence>
<dbReference type="GO" id="GO:0006096">
    <property type="term" value="P:glycolytic process"/>
    <property type="evidence" value="ECO:0007669"/>
    <property type="project" value="UniProtKB-UniPathway"/>
</dbReference>
<dbReference type="InterPro" id="IPR036646">
    <property type="entry name" value="PGAM_B_sf"/>
</dbReference>
<dbReference type="InterPro" id="IPR011258">
    <property type="entry name" value="BPG-indep_PGM_N"/>
</dbReference>
<sequence length="324" mass="36031">GASGNDFDSIAEAITHFREQNPDLVDQDCPPFNIRDRQGKNPTIQSGDSLIHMNFRADRATEFTEAVTDPKFKSFQRDVIPNLYFAGMMLYDADINLPEKRIMESPVVENPFGRRLLSYGLTQFRLAETQKYAHVTFFFNGGYRQPLDASKEHYFLIASDKVNSFAEVPAMKAAEIADKAVELIQSGDFDYGLINIANTDMVGHTGNMQAAIKAAEVVDQALEKICKALEAVNGIALITADHGNADEMLIMNKKTKKEERCTKHSINLVPCILFDPQYAGDYRLQQYSAEKPIGLSMIAATNHILLGRDVPDDLDPSLFAVATV</sequence>
<dbReference type="SUPFAM" id="SSF64158">
    <property type="entry name" value="2,3-Bisphosphoglycerate-independent phosphoglycerate mutase, substrate-binding domain"/>
    <property type="match status" value="1"/>
</dbReference>
<evidence type="ECO:0000256" key="9">
    <source>
        <dbReference type="ARBA" id="ARBA00023235"/>
    </source>
</evidence>
<evidence type="ECO:0000256" key="3">
    <source>
        <dbReference type="ARBA" id="ARBA00004798"/>
    </source>
</evidence>
<dbReference type="GO" id="GO:0004619">
    <property type="term" value="F:phosphoglycerate mutase activity"/>
    <property type="evidence" value="ECO:0007669"/>
    <property type="project" value="UniProtKB-EC"/>
</dbReference>
<comment type="similarity">
    <text evidence="4">Belongs to the BPG-independent phosphoglycerate mutase family.</text>
</comment>
<dbReference type="GO" id="GO:0030145">
    <property type="term" value="F:manganese ion binding"/>
    <property type="evidence" value="ECO:0007669"/>
    <property type="project" value="InterPro"/>
</dbReference>
<evidence type="ECO:0000256" key="6">
    <source>
        <dbReference type="ARBA" id="ARBA00022723"/>
    </source>
</evidence>
<dbReference type="Gene3D" id="3.40.1450.10">
    <property type="entry name" value="BPG-independent phosphoglycerate mutase, domain B"/>
    <property type="match status" value="1"/>
</dbReference>
<dbReference type="EMBL" id="NVSR01000060">
    <property type="protein sequence ID" value="PCI27416.1"/>
    <property type="molecule type" value="Genomic_DNA"/>
</dbReference>
<feature type="non-terminal residue" evidence="12">
    <location>
        <position position="1"/>
    </location>
</feature>
<comment type="pathway">
    <text evidence="3">Carbohydrate degradation; glycolysis; pyruvate from D-glyceraldehyde 3-phosphate: step 3/5.</text>
</comment>
<reference evidence="13" key="1">
    <citation type="submission" date="2017-08" db="EMBL/GenBank/DDBJ databases">
        <title>A dynamic microbial community with high functional redundancy inhabits the cold, oxic subseafloor aquifer.</title>
        <authorList>
            <person name="Tully B.J."/>
            <person name="Wheat C.G."/>
            <person name="Glazer B.T."/>
            <person name="Huber J.A."/>
        </authorList>
    </citation>
    <scope>NUCLEOTIDE SEQUENCE [LARGE SCALE GENOMIC DNA]</scope>
</reference>
<dbReference type="PANTHER" id="PTHR31637">
    <property type="entry name" value="2,3-BISPHOSPHOGLYCERATE-INDEPENDENT PHOSPHOGLYCERATE MUTASE"/>
    <property type="match status" value="1"/>
</dbReference>
<keyword evidence="6" id="KW-0479">Metal-binding</keyword>
<dbReference type="Gene3D" id="3.40.720.10">
    <property type="entry name" value="Alkaline Phosphatase, subunit A"/>
    <property type="match status" value="1"/>
</dbReference>
<comment type="cofactor">
    <cofactor evidence="2">
        <name>Mn(2+)</name>
        <dbReference type="ChEBI" id="CHEBI:29035"/>
    </cofactor>
</comment>
<feature type="domain" description="BPG-independent PGAM N-terminal" evidence="11">
    <location>
        <begin position="7"/>
        <end position="92"/>
    </location>
</feature>
<evidence type="ECO:0000259" key="10">
    <source>
        <dbReference type="Pfam" id="PF01676"/>
    </source>
</evidence>
<dbReference type="SUPFAM" id="SSF53649">
    <property type="entry name" value="Alkaline phosphatase-like"/>
    <property type="match status" value="1"/>
</dbReference>
<evidence type="ECO:0000256" key="7">
    <source>
        <dbReference type="ARBA" id="ARBA00023152"/>
    </source>
</evidence>
<evidence type="ECO:0000256" key="4">
    <source>
        <dbReference type="ARBA" id="ARBA00008819"/>
    </source>
</evidence>
<evidence type="ECO:0000313" key="12">
    <source>
        <dbReference type="EMBL" id="PCI27416.1"/>
    </source>
</evidence>
<evidence type="ECO:0000256" key="2">
    <source>
        <dbReference type="ARBA" id="ARBA00001936"/>
    </source>
</evidence>